<dbReference type="Pfam" id="PF20339">
    <property type="entry name" value="DUF6634"/>
    <property type="match status" value="1"/>
</dbReference>
<dbReference type="OrthoDB" id="7366786at2"/>
<dbReference type="EMBL" id="PDNU01000067">
    <property type="protein sequence ID" value="PHK93115.1"/>
    <property type="molecule type" value="Genomic_DNA"/>
</dbReference>
<keyword evidence="2" id="KW-1185">Reference proteome</keyword>
<sequence>MLIIGERGTVRGDVEAEASRLEALAADLRRLAAAGMPSAAELSEAPLLEGWAVTSRPVMCLVGAVTGHPLLDGPYCRTSDLWAFAPTVGWARTLNRLYRLGAPRAPMPVVPPPADRTCSLGLR</sequence>
<evidence type="ECO:0000313" key="2">
    <source>
        <dbReference type="Proteomes" id="UP000223527"/>
    </source>
</evidence>
<dbReference type="AlphaFoldDB" id="A0A2C7A702"/>
<organism evidence="1 2">
    <name type="scientific">Teichococcus rhizosphaerae</name>
    <dbReference type="NCBI Taxonomy" id="1335062"/>
    <lineage>
        <taxon>Bacteria</taxon>
        <taxon>Pseudomonadati</taxon>
        <taxon>Pseudomonadota</taxon>
        <taxon>Alphaproteobacteria</taxon>
        <taxon>Acetobacterales</taxon>
        <taxon>Roseomonadaceae</taxon>
        <taxon>Roseomonas</taxon>
    </lineage>
</organism>
<name>A0A2C7A702_9PROT</name>
<reference evidence="1 2" key="1">
    <citation type="submission" date="2017-10" db="EMBL/GenBank/DDBJ databases">
        <authorList>
            <person name="Banno H."/>
            <person name="Chua N.-H."/>
        </authorList>
    </citation>
    <scope>NUCLEOTIDE SEQUENCE [LARGE SCALE GENOMIC DNA]</scope>
    <source>
        <strain evidence="1 2">YW11</strain>
    </source>
</reference>
<dbReference type="RefSeq" id="WP_099097337.1">
    <property type="nucleotide sequence ID" value="NZ_PDNU01000067.1"/>
</dbReference>
<accession>A0A2C7A702</accession>
<dbReference type="InterPro" id="IPR046574">
    <property type="entry name" value="DUF6634"/>
</dbReference>
<dbReference type="Proteomes" id="UP000223527">
    <property type="component" value="Unassembled WGS sequence"/>
</dbReference>
<proteinExistence type="predicted"/>
<gene>
    <name evidence="1" type="ORF">CR162_20350</name>
</gene>
<comment type="caution">
    <text evidence="1">The sequence shown here is derived from an EMBL/GenBank/DDBJ whole genome shotgun (WGS) entry which is preliminary data.</text>
</comment>
<evidence type="ECO:0000313" key="1">
    <source>
        <dbReference type="EMBL" id="PHK93115.1"/>
    </source>
</evidence>
<protein>
    <submittedName>
        <fullName evidence="1">Uncharacterized protein</fullName>
    </submittedName>
</protein>